<feature type="signal peptide" evidence="1">
    <location>
        <begin position="1"/>
        <end position="26"/>
    </location>
</feature>
<evidence type="ECO:0000313" key="2">
    <source>
        <dbReference type="EMBL" id="KAJ1369608.1"/>
    </source>
</evidence>
<dbReference type="AlphaFoldDB" id="A0AAD5WHD3"/>
<feature type="chain" id="PRO_5041929414" description="Lipoprotein" evidence="1">
    <location>
        <begin position="27"/>
        <end position="123"/>
    </location>
</feature>
<gene>
    <name evidence="2" type="ORF">KIN20_031097</name>
</gene>
<dbReference type="Proteomes" id="UP001196413">
    <property type="component" value="Unassembled WGS sequence"/>
</dbReference>
<comment type="caution">
    <text evidence="2">The sequence shown here is derived from an EMBL/GenBank/DDBJ whole genome shotgun (WGS) entry which is preliminary data.</text>
</comment>
<evidence type="ECO:0008006" key="4">
    <source>
        <dbReference type="Google" id="ProtNLM"/>
    </source>
</evidence>
<evidence type="ECO:0000256" key="1">
    <source>
        <dbReference type="SAM" id="SignalP"/>
    </source>
</evidence>
<dbReference type="EMBL" id="JAHQIW010006618">
    <property type="protein sequence ID" value="KAJ1369608.1"/>
    <property type="molecule type" value="Genomic_DNA"/>
</dbReference>
<proteinExistence type="predicted"/>
<organism evidence="2 3">
    <name type="scientific">Parelaphostrongylus tenuis</name>
    <name type="common">Meningeal worm</name>
    <dbReference type="NCBI Taxonomy" id="148309"/>
    <lineage>
        <taxon>Eukaryota</taxon>
        <taxon>Metazoa</taxon>
        <taxon>Ecdysozoa</taxon>
        <taxon>Nematoda</taxon>
        <taxon>Chromadorea</taxon>
        <taxon>Rhabditida</taxon>
        <taxon>Rhabditina</taxon>
        <taxon>Rhabditomorpha</taxon>
        <taxon>Strongyloidea</taxon>
        <taxon>Metastrongylidae</taxon>
        <taxon>Parelaphostrongylus</taxon>
    </lineage>
</organism>
<reference evidence="2" key="1">
    <citation type="submission" date="2021-06" db="EMBL/GenBank/DDBJ databases">
        <title>Parelaphostrongylus tenuis whole genome reference sequence.</title>
        <authorList>
            <person name="Garwood T.J."/>
            <person name="Larsen P.A."/>
            <person name="Fountain-Jones N.M."/>
            <person name="Garbe J.R."/>
            <person name="Macchietto M.G."/>
            <person name="Kania S.A."/>
            <person name="Gerhold R.W."/>
            <person name="Richards J.E."/>
            <person name="Wolf T.M."/>
        </authorList>
    </citation>
    <scope>NUCLEOTIDE SEQUENCE</scope>
    <source>
        <strain evidence="2">MNPRO001-30</strain>
        <tissue evidence="2">Meninges</tissue>
    </source>
</reference>
<protein>
    <recommendedName>
        <fullName evidence="4">Lipoprotein</fullName>
    </recommendedName>
</protein>
<evidence type="ECO:0000313" key="3">
    <source>
        <dbReference type="Proteomes" id="UP001196413"/>
    </source>
</evidence>
<name>A0AAD5WHD3_PARTN</name>
<keyword evidence="1" id="KW-0732">Signal</keyword>
<keyword evidence="3" id="KW-1185">Reference proteome</keyword>
<accession>A0AAD5WHD3</accession>
<sequence length="123" mass="13041">MEIPTNMRRLATDSFIIFLLPAVSTAFGCGVIPSGQASTRTFNVTGLTTLPVTMVYAGTPEVSTRAPGIAAHNASAQAFVRRLVMQTCSSLPDPVISAILGQLTVRITYVPMRCQTVLNGPTD</sequence>